<accession>A0A927ZZZ9</accession>
<feature type="domain" description="TadE-like" evidence="1">
    <location>
        <begin position="10"/>
        <end position="52"/>
    </location>
</feature>
<dbReference type="EMBL" id="SVCA01000012">
    <property type="protein sequence ID" value="MBE6086128.1"/>
    <property type="molecule type" value="Genomic_DNA"/>
</dbReference>
<dbReference type="Pfam" id="PF07811">
    <property type="entry name" value="TadE"/>
    <property type="match status" value="1"/>
</dbReference>
<proteinExistence type="predicted"/>
<sequence>MTEMKLMQKGQSMVEFAVIFPFFMFLIMSLTYFGLAFADYLQLNNIARSSAREALNYTNITEADAKSKDDKTLNKSLQKNYNKIIEKYSKQKLISDMYNWGDKSSQFDITYKNENVTVTIKAPLKKDTNSLPAIMDRLANSNVSDSGTFDINIKYTMYSGTTK</sequence>
<protein>
    <submittedName>
        <fullName evidence="2">Pilus assembly protein</fullName>
    </submittedName>
</protein>
<evidence type="ECO:0000313" key="2">
    <source>
        <dbReference type="EMBL" id="MBE6086128.1"/>
    </source>
</evidence>
<evidence type="ECO:0000313" key="3">
    <source>
        <dbReference type="Proteomes" id="UP000772151"/>
    </source>
</evidence>
<evidence type="ECO:0000259" key="1">
    <source>
        <dbReference type="Pfam" id="PF07811"/>
    </source>
</evidence>
<comment type="caution">
    <text evidence="2">The sequence shown here is derived from an EMBL/GenBank/DDBJ whole genome shotgun (WGS) entry which is preliminary data.</text>
</comment>
<dbReference type="Proteomes" id="UP000772151">
    <property type="component" value="Unassembled WGS sequence"/>
</dbReference>
<name>A0A927ZZZ9_SELRU</name>
<gene>
    <name evidence="2" type="ORF">E7203_11870</name>
</gene>
<dbReference type="InterPro" id="IPR012495">
    <property type="entry name" value="TadE-like_dom"/>
</dbReference>
<dbReference type="AlphaFoldDB" id="A0A927ZZZ9"/>
<reference evidence="2" key="1">
    <citation type="submission" date="2019-04" db="EMBL/GenBank/DDBJ databases">
        <title>Evolution of Biomass-Degrading Anaerobic Consortia Revealed by Metagenomics.</title>
        <authorList>
            <person name="Peng X."/>
        </authorList>
    </citation>
    <scope>NUCLEOTIDE SEQUENCE</scope>
    <source>
        <strain evidence="2">SIG242</strain>
    </source>
</reference>
<organism evidence="2 3">
    <name type="scientific">Selenomonas ruminantium</name>
    <dbReference type="NCBI Taxonomy" id="971"/>
    <lineage>
        <taxon>Bacteria</taxon>
        <taxon>Bacillati</taxon>
        <taxon>Bacillota</taxon>
        <taxon>Negativicutes</taxon>
        <taxon>Selenomonadales</taxon>
        <taxon>Selenomonadaceae</taxon>
        <taxon>Selenomonas</taxon>
    </lineage>
</organism>